<evidence type="ECO:0000313" key="1">
    <source>
        <dbReference type="EMBL" id="CAB0017166.1"/>
    </source>
</evidence>
<gene>
    <name evidence="1" type="ORF">NTEN_LOCUS21212</name>
</gene>
<keyword evidence="2" id="KW-1185">Reference proteome</keyword>
<evidence type="ECO:0000313" key="2">
    <source>
        <dbReference type="Proteomes" id="UP000479000"/>
    </source>
</evidence>
<name>A0A6H5HLZ2_9HEMI</name>
<accession>A0A6H5HLZ2</accession>
<proteinExistence type="predicted"/>
<dbReference type="AlphaFoldDB" id="A0A6H5HLZ2"/>
<sequence>MSLEVEHLRVIKETSLKKKHGNGNVLQGTGAGPIILSSTTPPLQRASLIRITPWASPPAR</sequence>
<dbReference type="EMBL" id="CADCXU010030951">
    <property type="protein sequence ID" value="CAB0017166.1"/>
    <property type="molecule type" value="Genomic_DNA"/>
</dbReference>
<reference evidence="1 2" key="1">
    <citation type="submission" date="2020-02" db="EMBL/GenBank/DDBJ databases">
        <authorList>
            <person name="Ferguson B K."/>
        </authorList>
    </citation>
    <scope>NUCLEOTIDE SEQUENCE [LARGE SCALE GENOMIC DNA]</scope>
</reference>
<organism evidence="1 2">
    <name type="scientific">Nesidiocoris tenuis</name>
    <dbReference type="NCBI Taxonomy" id="355587"/>
    <lineage>
        <taxon>Eukaryota</taxon>
        <taxon>Metazoa</taxon>
        <taxon>Ecdysozoa</taxon>
        <taxon>Arthropoda</taxon>
        <taxon>Hexapoda</taxon>
        <taxon>Insecta</taxon>
        <taxon>Pterygota</taxon>
        <taxon>Neoptera</taxon>
        <taxon>Paraneoptera</taxon>
        <taxon>Hemiptera</taxon>
        <taxon>Heteroptera</taxon>
        <taxon>Panheteroptera</taxon>
        <taxon>Cimicomorpha</taxon>
        <taxon>Miridae</taxon>
        <taxon>Dicyphina</taxon>
        <taxon>Nesidiocoris</taxon>
    </lineage>
</organism>
<protein>
    <submittedName>
        <fullName evidence="1">Uncharacterized protein</fullName>
    </submittedName>
</protein>
<feature type="non-terminal residue" evidence="1">
    <location>
        <position position="60"/>
    </location>
</feature>
<dbReference type="Proteomes" id="UP000479000">
    <property type="component" value="Unassembled WGS sequence"/>
</dbReference>